<evidence type="ECO:0000256" key="2">
    <source>
        <dbReference type="ARBA" id="ARBA00022692"/>
    </source>
</evidence>
<dbReference type="RefSeq" id="WP_027887218.1">
    <property type="nucleotide sequence ID" value="NZ_JBHSXZ010000004.1"/>
</dbReference>
<dbReference type="GO" id="GO:0033177">
    <property type="term" value="C:proton-transporting two-sector ATPase complex, proton-transporting domain"/>
    <property type="evidence" value="ECO:0007669"/>
    <property type="project" value="InterPro"/>
</dbReference>
<dbReference type="Proteomes" id="UP000266089">
    <property type="component" value="Unassembled WGS sequence"/>
</dbReference>
<feature type="chain" id="PRO_5017423698" evidence="6">
    <location>
        <begin position="25"/>
        <end position="98"/>
    </location>
</feature>
<evidence type="ECO:0000256" key="1">
    <source>
        <dbReference type="ARBA" id="ARBA00004141"/>
    </source>
</evidence>
<reference evidence="8 9" key="1">
    <citation type="submission" date="2018-08" db="EMBL/GenBank/DDBJ databases">
        <title>Meiothermus cateniformans JCM 15151 genome sequencing project.</title>
        <authorList>
            <person name="Da Costa M.S."/>
            <person name="Albuquerque L."/>
            <person name="Raposo P."/>
            <person name="Froufe H.J.C."/>
            <person name="Barroso C.S."/>
            <person name="Egas C."/>
        </authorList>
    </citation>
    <scope>NUCLEOTIDE SEQUENCE [LARGE SCALE GENOMIC DNA]</scope>
    <source>
        <strain evidence="8 9">JCM 15151</strain>
    </source>
</reference>
<feature type="signal peptide" evidence="6">
    <location>
        <begin position="1"/>
        <end position="24"/>
    </location>
</feature>
<evidence type="ECO:0000259" key="7">
    <source>
        <dbReference type="Pfam" id="PF00137"/>
    </source>
</evidence>
<keyword evidence="2 5" id="KW-0812">Transmembrane</keyword>
<feature type="transmembrane region" description="Helical" evidence="5">
    <location>
        <begin position="73"/>
        <end position="97"/>
    </location>
</feature>
<evidence type="ECO:0000313" key="9">
    <source>
        <dbReference type="Proteomes" id="UP000266089"/>
    </source>
</evidence>
<feature type="transmembrane region" description="Helical" evidence="5">
    <location>
        <begin position="43"/>
        <end position="66"/>
    </location>
</feature>
<dbReference type="InterPro" id="IPR002379">
    <property type="entry name" value="ATPase_proteolipid_c-like_dom"/>
</dbReference>
<comment type="caution">
    <text evidence="8">The sequence shown here is derived from an EMBL/GenBank/DDBJ whole genome shotgun (WGS) entry which is preliminary data.</text>
</comment>
<dbReference type="Pfam" id="PF00137">
    <property type="entry name" value="ATP-synt_C"/>
    <property type="match status" value="1"/>
</dbReference>
<evidence type="ECO:0000256" key="5">
    <source>
        <dbReference type="SAM" id="Phobius"/>
    </source>
</evidence>
<comment type="subcellular location">
    <subcellularLocation>
        <location evidence="1">Membrane</location>
        <topology evidence="1">Multi-pass membrane protein</topology>
    </subcellularLocation>
</comment>
<keyword evidence="6" id="KW-0732">Signal</keyword>
<evidence type="ECO:0000256" key="6">
    <source>
        <dbReference type="SAM" id="SignalP"/>
    </source>
</evidence>
<sequence>MKNMKLTKTLLIVAIVILATVAFAAEEGAATGTSFAAIGKGLAIGLGLLGTGMAQSAIGAAAVGAVAEDRRNFGTALIFFLIPETLAIFGLAFSFLIN</sequence>
<evidence type="ECO:0000313" key="8">
    <source>
        <dbReference type="EMBL" id="RIH79497.1"/>
    </source>
</evidence>
<evidence type="ECO:0000256" key="4">
    <source>
        <dbReference type="ARBA" id="ARBA00023136"/>
    </source>
</evidence>
<dbReference type="InterPro" id="IPR035921">
    <property type="entry name" value="F/V-ATP_Csub_sf"/>
</dbReference>
<gene>
    <name evidence="8" type="ORF">Mcate_00320</name>
</gene>
<evidence type="ECO:0000256" key="3">
    <source>
        <dbReference type="ARBA" id="ARBA00022989"/>
    </source>
</evidence>
<dbReference type="SUPFAM" id="SSF81333">
    <property type="entry name" value="F1F0 ATP synthase subunit C"/>
    <property type="match status" value="1"/>
</dbReference>
<keyword evidence="4 5" id="KW-0472">Membrane</keyword>
<dbReference type="GO" id="GO:0015078">
    <property type="term" value="F:proton transmembrane transporter activity"/>
    <property type="evidence" value="ECO:0007669"/>
    <property type="project" value="InterPro"/>
</dbReference>
<feature type="domain" description="V-ATPase proteolipid subunit C-like" evidence="7">
    <location>
        <begin position="38"/>
        <end position="97"/>
    </location>
</feature>
<keyword evidence="3 5" id="KW-1133">Transmembrane helix</keyword>
<accession>A0A399E429</accession>
<dbReference type="OrthoDB" id="27598at2"/>
<dbReference type="Gene3D" id="1.20.120.610">
    <property type="entry name" value="lithium bound rotor ring of v- atpase"/>
    <property type="match status" value="1"/>
</dbReference>
<protein>
    <submittedName>
        <fullName evidence="8">ATP synthase subunit C</fullName>
    </submittedName>
</protein>
<organism evidence="8 9">
    <name type="scientific">Meiothermus taiwanensis</name>
    <dbReference type="NCBI Taxonomy" id="172827"/>
    <lineage>
        <taxon>Bacteria</taxon>
        <taxon>Thermotogati</taxon>
        <taxon>Deinococcota</taxon>
        <taxon>Deinococci</taxon>
        <taxon>Thermales</taxon>
        <taxon>Thermaceae</taxon>
        <taxon>Meiothermus</taxon>
    </lineage>
</organism>
<name>A0A399E429_9DEIN</name>
<dbReference type="AlphaFoldDB" id="A0A399E429"/>
<proteinExistence type="predicted"/>
<dbReference type="EMBL" id="QWKX01000005">
    <property type="protein sequence ID" value="RIH79497.1"/>
    <property type="molecule type" value="Genomic_DNA"/>
</dbReference>